<evidence type="ECO:0000313" key="1">
    <source>
        <dbReference type="EMBL" id="CAG9315483.1"/>
    </source>
</evidence>
<reference evidence="1" key="1">
    <citation type="submission" date="2021-09" db="EMBL/GenBank/DDBJ databases">
        <authorList>
            <consortium name="AG Swart"/>
            <person name="Singh M."/>
            <person name="Singh A."/>
            <person name="Seah K."/>
            <person name="Emmerich C."/>
        </authorList>
    </citation>
    <scope>NUCLEOTIDE SEQUENCE</scope>
    <source>
        <strain evidence="1">ATCC30299</strain>
    </source>
</reference>
<protein>
    <submittedName>
        <fullName evidence="1">Uncharacterized protein</fullName>
    </submittedName>
</protein>
<comment type="caution">
    <text evidence="1">The sequence shown here is derived from an EMBL/GenBank/DDBJ whole genome shotgun (WGS) entry which is preliminary data.</text>
</comment>
<proteinExistence type="predicted"/>
<dbReference type="Proteomes" id="UP001162131">
    <property type="component" value="Unassembled WGS sequence"/>
</dbReference>
<accession>A0AAU9IN69</accession>
<dbReference type="AlphaFoldDB" id="A0AAU9IN69"/>
<name>A0AAU9IN69_9CILI</name>
<organism evidence="1 2">
    <name type="scientific">Blepharisma stoltei</name>
    <dbReference type="NCBI Taxonomy" id="1481888"/>
    <lineage>
        <taxon>Eukaryota</taxon>
        <taxon>Sar</taxon>
        <taxon>Alveolata</taxon>
        <taxon>Ciliophora</taxon>
        <taxon>Postciliodesmatophora</taxon>
        <taxon>Heterotrichea</taxon>
        <taxon>Heterotrichida</taxon>
        <taxon>Blepharismidae</taxon>
        <taxon>Blepharisma</taxon>
    </lineage>
</organism>
<gene>
    <name evidence="1" type="ORF">BSTOLATCC_MIC13251</name>
</gene>
<dbReference type="EMBL" id="CAJZBQ010000013">
    <property type="protein sequence ID" value="CAG9315483.1"/>
    <property type="molecule type" value="Genomic_DNA"/>
</dbReference>
<keyword evidence="2" id="KW-1185">Reference proteome</keyword>
<sequence length="66" mass="7602">MDELVTCSIDCQNKSIYVCDCSDKGVFICNNHLGMHVESAGKHHFTRIIKNPDLQTKLLFLNFWKT</sequence>
<evidence type="ECO:0000313" key="2">
    <source>
        <dbReference type="Proteomes" id="UP001162131"/>
    </source>
</evidence>